<gene>
    <name evidence="3" type="ORF">AVEN_117931_1</name>
</gene>
<sequence length="244" mass="28766">ALKGFIKVIYADPNSKLNLVPADIVANAHVLAAWSVGKKRYSSLLVANCTATENLHVKFCEYIETLNQLAQEFPIPQSFQQHTNLIIVPNKYLYCIIAAYYHYLPVIVLSVWLSLFGTKSRLYSLYCFFDMVMSSVRFFWFHTFEFERNNLEYLDKLIHPEDRKDLNLDFRDATILGMTLSLPEGSHFYDWKTDKKSEWERQRIKYNQVCCVHFNREEKPYDKSDHVYGNTMDMFQEVPLFQPP</sequence>
<dbReference type="Proteomes" id="UP000499080">
    <property type="component" value="Unassembled WGS sequence"/>
</dbReference>
<reference evidence="3 4" key="1">
    <citation type="journal article" date="2019" name="Sci. Rep.">
        <title>Orb-weaving spider Araneus ventricosus genome elucidates the spidroin gene catalogue.</title>
        <authorList>
            <person name="Kono N."/>
            <person name="Nakamura H."/>
            <person name="Ohtoshi R."/>
            <person name="Moran D.A.P."/>
            <person name="Shinohara A."/>
            <person name="Yoshida Y."/>
            <person name="Fujiwara M."/>
            <person name="Mori M."/>
            <person name="Tomita M."/>
            <person name="Arakawa K."/>
        </authorList>
    </citation>
    <scope>NUCLEOTIDE SEQUENCE [LARGE SCALE GENOMIC DNA]</scope>
</reference>
<keyword evidence="1" id="KW-0812">Transmembrane</keyword>
<accession>A0A4Y2KS06</accession>
<comment type="caution">
    <text evidence="3">The sequence shown here is derived from an EMBL/GenBank/DDBJ whole genome shotgun (WGS) entry which is preliminary data.</text>
</comment>
<feature type="domain" description="Fatty acyl-CoA reductase C-terminal" evidence="2">
    <location>
        <begin position="101"/>
        <end position="172"/>
    </location>
</feature>
<dbReference type="AlphaFoldDB" id="A0A4Y2KS06"/>
<proteinExistence type="predicted"/>
<evidence type="ECO:0000313" key="4">
    <source>
        <dbReference type="Proteomes" id="UP000499080"/>
    </source>
</evidence>
<evidence type="ECO:0000259" key="2">
    <source>
        <dbReference type="Pfam" id="PF03015"/>
    </source>
</evidence>
<keyword evidence="1" id="KW-1133">Transmembrane helix</keyword>
<dbReference type="Pfam" id="PF03015">
    <property type="entry name" value="Sterile"/>
    <property type="match status" value="1"/>
</dbReference>
<evidence type="ECO:0000256" key="1">
    <source>
        <dbReference type="SAM" id="Phobius"/>
    </source>
</evidence>
<dbReference type="InterPro" id="IPR026055">
    <property type="entry name" value="FAR"/>
</dbReference>
<dbReference type="GO" id="GO:0035336">
    <property type="term" value="P:long-chain fatty-acyl-CoA metabolic process"/>
    <property type="evidence" value="ECO:0007669"/>
    <property type="project" value="TreeGrafter"/>
</dbReference>
<dbReference type="EMBL" id="BGPR01004939">
    <property type="protein sequence ID" value="GBN05058.1"/>
    <property type="molecule type" value="Genomic_DNA"/>
</dbReference>
<dbReference type="InterPro" id="IPR033640">
    <property type="entry name" value="FAR_C"/>
</dbReference>
<feature type="non-terminal residue" evidence="3">
    <location>
        <position position="1"/>
    </location>
</feature>
<dbReference type="OrthoDB" id="7610172at2759"/>
<dbReference type="PANTHER" id="PTHR11011">
    <property type="entry name" value="MALE STERILITY PROTEIN 2-RELATED"/>
    <property type="match status" value="1"/>
</dbReference>
<name>A0A4Y2KS06_ARAVE</name>
<feature type="transmembrane region" description="Helical" evidence="1">
    <location>
        <begin position="92"/>
        <end position="116"/>
    </location>
</feature>
<feature type="transmembrane region" description="Helical" evidence="1">
    <location>
        <begin position="122"/>
        <end position="140"/>
    </location>
</feature>
<dbReference type="GO" id="GO:0005777">
    <property type="term" value="C:peroxisome"/>
    <property type="evidence" value="ECO:0007669"/>
    <property type="project" value="TreeGrafter"/>
</dbReference>
<organism evidence="3 4">
    <name type="scientific">Araneus ventricosus</name>
    <name type="common">Orbweaver spider</name>
    <name type="synonym">Epeira ventricosa</name>
    <dbReference type="NCBI Taxonomy" id="182803"/>
    <lineage>
        <taxon>Eukaryota</taxon>
        <taxon>Metazoa</taxon>
        <taxon>Ecdysozoa</taxon>
        <taxon>Arthropoda</taxon>
        <taxon>Chelicerata</taxon>
        <taxon>Arachnida</taxon>
        <taxon>Araneae</taxon>
        <taxon>Araneomorphae</taxon>
        <taxon>Entelegynae</taxon>
        <taxon>Araneoidea</taxon>
        <taxon>Araneidae</taxon>
        <taxon>Araneus</taxon>
    </lineage>
</organism>
<evidence type="ECO:0000313" key="3">
    <source>
        <dbReference type="EMBL" id="GBN05058.1"/>
    </source>
</evidence>
<keyword evidence="1" id="KW-0472">Membrane</keyword>
<dbReference type="GO" id="GO:0080019">
    <property type="term" value="F:alcohol-forming very long-chain fatty acyl-CoA reductase activity"/>
    <property type="evidence" value="ECO:0007669"/>
    <property type="project" value="InterPro"/>
</dbReference>
<dbReference type="PANTHER" id="PTHR11011:SF116">
    <property type="entry name" value="FATTY ACYL-COA REDUCTASE CG5065-RELATED"/>
    <property type="match status" value="1"/>
</dbReference>
<protein>
    <recommendedName>
        <fullName evidence="2">Fatty acyl-CoA reductase C-terminal domain-containing protein</fullName>
    </recommendedName>
</protein>
<keyword evidence="4" id="KW-1185">Reference proteome</keyword>